<feature type="domain" description="Ribosomal protein eL8/eL30/eS12/Gadd45" evidence="1">
    <location>
        <begin position="91"/>
        <end position="173"/>
    </location>
</feature>
<dbReference type="InterPro" id="IPR035931">
    <property type="entry name" value="YlxR-like_sf"/>
</dbReference>
<dbReference type="Gene3D" id="3.30.1230.10">
    <property type="entry name" value="YlxR-like"/>
    <property type="match status" value="1"/>
</dbReference>
<dbReference type="Pfam" id="PF04296">
    <property type="entry name" value="YlxR"/>
    <property type="match status" value="1"/>
</dbReference>
<reference evidence="3 4" key="1">
    <citation type="submission" date="2015-01" db="EMBL/GenBank/DDBJ databases">
        <title>Genome sequence of the anaerobic bacterium Geobacter soli GSS01, a dissimilatory Fe(III) reducer from soil.</title>
        <authorList>
            <person name="Yang G."/>
            <person name="Zhou S."/>
        </authorList>
    </citation>
    <scope>NUCLEOTIDE SEQUENCE [LARGE SCALE GENOMIC DNA]</scope>
    <source>
        <strain evidence="3 4">GSS01</strain>
    </source>
</reference>
<dbReference type="Gene3D" id="3.30.1330.30">
    <property type="match status" value="1"/>
</dbReference>
<dbReference type="InterPro" id="IPR037465">
    <property type="entry name" value="YlxR"/>
</dbReference>
<feature type="domain" description="YlxR" evidence="2">
    <location>
        <begin position="8"/>
        <end position="71"/>
    </location>
</feature>
<dbReference type="RefSeq" id="WP_039644981.1">
    <property type="nucleotide sequence ID" value="NZ_JXBL01000001.1"/>
</dbReference>
<keyword evidence="3" id="KW-0689">Ribosomal protein</keyword>
<keyword evidence="3" id="KW-0687">Ribonucleoprotein</keyword>
<dbReference type="InterPro" id="IPR029064">
    <property type="entry name" value="Ribosomal_eL30-like_sf"/>
</dbReference>
<dbReference type="PANTHER" id="PTHR34215">
    <property type="entry name" value="BLL0784 PROTEIN"/>
    <property type="match status" value="1"/>
</dbReference>
<sequence>MGGDEPRRSCIGCRQERGKSELLRFVLDPEGRVVPDIVAKLPGRGAYTCPDPVCVRAAIARKQFARAFRGEGSVAPADTLIAEIRARLEERISSYVALANKAGKVVSGSDTVMERLRRGDRLGLVILTEDISADIGEKVTSLAERYQVPCFRLLDKDRVGALLGKGLRSVAAIGESGFVPIILKELERYGNFLDGGAVDEQNPRV</sequence>
<evidence type="ECO:0000313" key="4">
    <source>
        <dbReference type="Proteomes" id="UP000031433"/>
    </source>
</evidence>
<dbReference type="EMBL" id="JXBL01000001">
    <property type="protein sequence ID" value="KIE42431.1"/>
    <property type="molecule type" value="Genomic_DNA"/>
</dbReference>
<proteinExistence type="predicted"/>
<accession>A0A0C1QWB2</accession>
<dbReference type="Proteomes" id="UP000031433">
    <property type="component" value="Unassembled WGS sequence"/>
</dbReference>
<gene>
    <name evidence="3" type="ORF">SE37_07210</name>
</gene>
<evidence type="ECO:0000259" key="1">
    <source>
        <dbReference type="Pfam" id="PF01248"/>
    </source>
</evidence>
<comment type="caution">
    <text evidence="3">The sequence shown here is derived from an EMBL/GenBank/DDBJ whole genome shotgun (WGS) entry which is preliminary data.</text>
</comment>
<dbReference type="Pfam" id="PF01248">
    <property type="entry name" value="Ribosomal_L7Ae"/>
    <property type="match status" value="1"/>
</dbReference>
<dbReference type="GO" id="GO:0005840">
    <property type="term" value="C:ribosome"/>
    <property type="evidence" value="ECO:0007669"/>
    <property type="project" value="UniProtKB-KW"/>
</dbReference>
<organism evidence="3 4">
    <name type="scientific">Geobacter soli</name>
    <dbReference type="NCBI Taxonomy" id="1510391"/>
    <lineage>
        <taxon>Bacteria</taxon>
        <taxon>Pseudomonadati</taxon>
        <taxon>Thermodesulfobacteriota</taxon>
        <taxon>Desulfuromonadia</taxon>
        <taxon>Geobacterales</taxon>
        <taxon>Geobacteraceae</taxon>
        <taxon>Geobacter</taxon>
    </lineage>
</organism>
<dbReference type="InterPro" id="IPR007393">
    <property type="entry name" value="YlxR_dom"/>
</dbReference>
<dbReference type="PANTHER" id="PTHR34215:SF1">
    <property type="entry name" value="YLXR DOMAIN-CONTAINING PROTEIN"/>
    <property type="match status" value="1"/>
</dbReference>
<name>A0A0C1QWB2_9BACT</name>
<dbReference type="AlphaFoldDB" id="A0A0C1QWB2"/>
<protein>
    <submittedName>
        <fullName evidence="3">50S ribosomal protein L7</fullName>
    </submittedName>
</protein>
<evidence type="ECO:0000259" key="2">
    <source>
        <dbReference type="Pfam" id="PF04296"/>
    </source>
</evidence>
<dbReference type="CDD" id="cd00279">
    <property type="entry name" value="YlxR"/>
    <property type="match status" value="1"/>
</dbReference>
<keyword evidence="4" id="KW-1185">Reference proteome</keyword>
<dbReference type="SUPFAM" id="SSF64376">
    <property type="entry name" value="YlxR-like"/>
    <property type="match status" value="1"/>
</dbReference>
<dbReference type="InterPro" id="IPR004038">
    <property type="entry name" value="Ribosomal_eL8/eL30/eS12/Gad45"/>
</dbReference>
<dbReference type="SUPFAM" id="SSF55315">
    <property type="entry name" value="L30e-like"/>
    <property type="match status" value="1"/>
</dbReference>
<evidence type="ECO:0000313" key="3">
    <source>
        <dbReference type="EMBL" id="KIE42431.1"/>
    </source>
</evidence>